<reference evidence="4" key="1">
    <citation type="submission" date="2010-06" db="EMBL/GenBank/DDBJ databases">
        <authorList>
            <person name="Jiang H."/>
            <person name="Abraham K."/>
            <person name="Ali S."/>
            <person name="Alsbrooks S.L."/>
            <person name="Anim B.N."/>
            <person name="Anosike U.S."/>
            <person name="Attaway T."/>
            <person name="Bandaranaike D.P."/>
            <person name="Battles P.K."/>
            <person name="Bell S.N."/>
            <person name="Bell A.V."/>
            <person name="Beltran B."/>
            <person name="Bickham C."/>
            <person name="Bustamante Y."/>
            <person name="Caleb T."/>
            <person name="Canada A."/>
            <person name="Cardenas V."/>
            <person name="Carter K."/>
            <person name="Chacko J."/>
            <person name="Chandrabose M.N."/>
            <person name="Chavez D."/>
            <person name="Chavez A."/>
            <person name="Chen L."/>
            <person name="Chu H.-S."/>
            <person name="Claassen K.J."/>
            <person name="Cockrell R."/>
            <person name="Collins M."/>
            <person name="Cooper J.A."/>
            <person name="Cree A."/>
            <person name="Curry S.M."/>
            <person name="Da Y."/>
            <person name="Dao M.D."/>
            <person name="Das B."/>
            <person name="Davila M.-L."/>
            <person name="Davy-Carroll L."/>
            <person name="Denson S."/>
            <person name="Dinh H."/>
            <person name="Ebong V.E."/>
            <person name="Edwards J.R."/>
            <person name="Egan A."/>
            <person name="El-Daye J."/>
            <person name="Escobedo L."/>
            <person name="Fernandez S."/>
            <person name="Fernando P.R."/>
            <person name="Flagg N."/>
            <person name="Forbes L.D."/>
            <person name="Fowler R.G."/>
            <person name="Fu Q."/>
            <person name="Gabisi R.A."/>
            <person name="Ganer J."/>
            <person name="Garbino Pronczuk A."/>
            <person name="Garcia R.M."/>
            <person name="Garner T."/>
            <person name="Garrett T.E."/>
            <person name="Gonzalez D.A."/>
            <person name="Hamid H."/>
            <person name="Hawkins E.S."/>
            <person name="Hirani K."/>
            <person name="Hogues M.E."/>
            <person name="Hollins B."/>
            <person name="Hsiao C.-H."/>
            <person name="Jabil R."/>
            <person name="James M.L."/>
            <person name="Jhangiani S.N."/>
            <person name="Johnson B."/>
            <person name="Johnson Q."/>
            <person name="Joshi V."/>
            <person name="Kalu J.B."/>
            <person name="Kam C."/>
            <person name="Kashfia A."/>
            <person name="Keebler J."/>
            <person name="Kisamo H."/>
            <person name="Kovar C.L."/>
            <person name="Lago L.A."/>
            <person name="Lai C.-Y."/>
            <person name="Laidlaw J."/>
            <person name="Lara F."/>
            <person name="Le T.-K."/>
            <person name="Lee S.L."/>
            <person name="Legall F.H."/>
            <person name="Lemon S.J."/>
            <person name="Lewis L.R."/>
            <person name="Li B."/>
            <person name="Liu Y."/>
            <person name="Liu Y.-S."/>
            <person name="Lopez J."/>
            <person name="Lozado R.J."/>
            <person name="Lu J."/>
            <person name="Madu R.C."/>
            <person name="Maheshwari M."/>
            <person name="Maheshwari R."/>
            <person name="Malloy K."/>
            <person name="Martinez E."/>
            <person name="Mathew T."/>
            <person name="Mercado I.C."/>
            <person name="Mercado C."/>
            <person name="Meyer B."/>
            <person name="Montgomery K."/>
            <person name="Morgan M.B."/>
            <person name="Munidasa M."/>
            <person name="Nazareth L.V."/>
            <person name="Nelson J."/>
            <person name="Ng B.M."/>
            <person name="Nguyen N.B."/>
            <person name="Nguyen P.Q."/>
            <person name="Nguyen T."/>
            <person name="Obregon M."/>
            <person name="Okwuonu G.O."/>
            <person name="Onwere C.G."/>
            <person name="Orozco G."/>
            <person name="Parra A."/>
            <person name="Patel S."/>
            <person name="Patil S."/>
            <person name="Perez A."/>
            <person name="Perez Y."/>
            <person name="Pham C."/>
            <person name="Primus E.L."/>
            <person name="Pu L.-L."/>
            <person name="Puazo M."/>
            <person name="Qin X."/>
            <person name="Quiroz J.B."/>
            <person name="Reese J."/>
            <person name="Richards S."/>
            <person name="Rives C.M."/>
            <person name="Robberts R."/>
            <person name="Ruiz S.J."/>
            <person name="Ruiz M.J."/>
            <person name="Santibanez J."/>
            <person name="Schneider B.W."/>
            <person name="Sisson I."/>
            <person name="Smith M."/>
            <person name="Sodergren E."/>
            <person name="Song X.-Z."/>
            <person name="Song B.B."/>
            <person name="Summersgill H."/>
            <person name="Thelus R."/>
            <person name="Thornton R.D."/>
            <person name="Trejos Z.Y."/>
            <person name="Usmani K."/>
            <person name="Vattathil S."/>
            <person name="Villasana D."/>
            <person name="Walker D.L."/>
            <person name="Wang S."/>
            <person name="Wang K."/>
            <person name="White C.S."/>
            <person name="Williams A.C."/>
            <person name="Williamson J."/>
            <person name="Wilson K."/>
            <person name="Woghiren I.O."/>
            <person name="Woodworth J.R."/>
            <person name="Worley K.C."/>
            <person name="Wright R.A."/>
            <person name="Wu W."/>
            <person name="Young L."/>
            <person name="Zhang L."/>
            <person name="Zhang J."/>
            <person name="Zhu Y."/>
            <person name="Muzny D.M."/>
            <person name="Weinstock G."/>
            <person name="Gibbs R.A."/>
        </authorList>
    </citation>
    <scope>NUCLEOTIDE SEQUENCE [LARGE SCALE GENOMIC DNA]</scope>
    <source>
        <strain evidence="4">LSR1</strain>
    </source>
</reference>
<feature type="domain" description="MADF" evidence="2">
    <location>
        <begin position="10"/>
        <end position="105"/>
    </location>
</feature>
<dbReference type="EnsemblMetazoa" id="XM_016805413.2">
    <property type="protein sequence ID" value="XP_016660902.1"/>
    <property type="gene ID" value="LOC107884049"/>
</dbReference>
<evidence type="ECO:0000313" key="4">
    <source>
        <dbReference type="Proteomes" id="UP000007819"/>
    </source>
</evidence>
<feature type="region of interest" description="Disordered" evidence="1">
    <location>
        <begin position="132"/>
        <end position="163"/>
    </location>
</feature>
<dbReference type="OrthoDB" id="6628055at2759"/>
<evidence type="ECO:0000259" key="2">
    <source>
        <dbReference type="PROSITE" id="PS51029"/>
    </source>
</evidence>
<evidence type="ECO:0000256" key="1">
    <source>
        <dbReference type="SAM" id="MobiDB-lite"/>
    </source>
</evidence>
<dbReference type="PANTHER" id="PTHR21505:SF12">
    <property type="entry name" value="MADF DOMAIN-CONTAINING PROTEIN-RELATED"/>
    <property type="match status" value="1"/>
</dbReference>
<keyword evidence="4" id="KW-1185">Reference proteome</keyword>
<dbReference type="RefSeq" id="XP_016660902.1">
    <property type="nucleotide sequence ID" value="XM_016805413.2"/>
</dbReference>
<dbReference type="KEGG" id="api:107884049"/>
<accession>A0A8R2D4U6</accession>
<dbReference type="PANTHER" id="PTHR21505">
    <property type="entry name" value="MADF DOMAIN-CONTAINING PROTEIN-RELATED"/>
    <property type="match status" value="1"/>
</dbReference>
<dbReference type="SMART" id="SM00595">
    <property type="entry name" value="MADF"/>
    <property type="match status" value="1"/>
</dbReference>
<protein>
    <recommendedName>
        <fullName evidence="2">MADF domain-containing protein</fullName>
    </recommendedName>
</protein>
<name>A0A8R2D4U6_ACYPI</name>
<sequence length="312" mass="35826">MEWSNDEVIEFLQLYEGYPQIWNPRHPGHKNRNIVHDAWKEIENKLSVKTDITEIKKKKDSLMATYRKLLNKVKASKGTGSGTKDVIQPDWFAYNAMSFLHGIYVAKKTISTEFENLVDDDNTTENCQLHDTTEIDDPQTPDCNFKSPSPSSSKLSKKRKSNDKVEVIENKMDEAFTILKQITQTPAKNKCTLFTDLLCAKLESLNEYKQDIAMMEIDNLMFRLKHSDNQMVQPQPPYNQFPSTNIPTYYPQQLQHDNYSTASSSSSSSIQPLPSPEYISSTPSTYYHQHFQQLQKPTATTLQHSNVGEKNC</sequence>
<dbReference type="Proteomes" id="UP000007819">
    <property type="component" value="Unassembled WGS sequence"/>
</dbReference>
<dbReference type="AlphaFoldDB" id="A0A8R2D4U6"/>
<dbReference type="InterPro" id="IPR006578">
    <property type="entry name" value="MADF-dom"/>
</dbReference>
<organism evidence="3 4">
    <name type="scientific">Acyrthosiphon pisum</name>
    <name type="common">Pea aphid</name>
    <dbReference type="NCBI Taxonomy" id="7029"/>
    <lineage>
        <taxon>Eukaryota</taxon>
        <taxon>Metazoa</taxon>
        <taxon>Ecdysozoa</taxon>
        <taxon>Arthropoda</taxon>
        <taxon>Hexapoda</taxon>
        <taxon>Insecta</taxon>
        <taxon>Pterygota</taxon>
        <taxon>Neoptera</taxon>
        <taxon>Paraneoptera</taxon>
        <taxon>Hemiptera</taxon>
        <taxon>Sternorrhyncha</taxon>
        <taxon>Aphidomorpha</taxon>
        <taxon>Aphidoidea</taxon>
        <taxon>Aphididae</taxon>
        <taxon>Macrosiphini</taxon>
        <taxon>Acyrthosiphon</taxon>
    </lineage>
</organism>
<proteinExistence type="predicted"/>
<reference evidence="3" key="2">
    <citation type="submission" date="2022-06" db="UniProtKB">
        <authorList>
            <consortium name="EnsemblMetazoa"/>
        </authorList>
    </citation>
    <scope>IDENTIFICATION</scope>
</reference>
<evidence type="ECO:0000313" key="3">
    <source>
        <dbReference type="EnsemblMetazoa" id="XP_016660902.1"/>
    </source>
</evidence>
<dbReference type="GeneID" id="107884049"/>
<dbReference type="PROSITE" id="PS51029">
    <property type="entry name" value="MADF"/>
    <property type="match status" value="1"/>
</dbReference>
<dbReference type="Pfam" id="PF10545">
    <property type="entry name" value="MADF_DNA_bdg"/>
    <property type="match status" value="1"/>
</dbReference>